<feature type="transmembrane region" description="Helical" evidence="1">
    <location>
        <begin position="109"/>
        <end position="130"/>
    </location>
</feature>
<keyword evidence="1" id="KW-1133">Transmembrane helix</keyword>
<protein>
    <submittedName>
        <fullName evidence="3">Uncharacterized protein</fullName>
    </submittedName>
</protein>
<feature type="chain" id="PRO_5041322582" evidence="2">
    <location>
        <begin position="21"/>
        <end position="376"/>
    </location>
</feature>
<feature type="transmembrane region" description="Helical" evidence="1">
    <location>
        <begin position="280"/>
        <end position="308"/>
    </location>
</feature>
<dbReference type="PANTHER" id="PTHR38848:SF3">
    <property type="entry name" value="G-PROTEIN COUPLED RECEPTORS FAMILY 3 PROFILE DOMAIN-CONTAINING PROTEIN"/>
    <property type="match status" value="1"/>
</dbReference>
<proteinExistence type="predicted"/>
<dbReference type="PANTHER" id="PTHR38848">
    <property type="entry name" value="G-PROTEIN COUPLED RECEPTORS FAMILY 3 PROFILE DOMAIN-CONTAINING PROTEIN"/>
    <property type="match status" value="1"/>
</dbReference>
<feature type="transmembrane region" description="Helical" evidence="1">
    <location>
        <begin position="314"/>
        <end position="336"/>
    </location>
</feature>
<dbReference type="AlphaFoldDB" id="A0AA39R314"/>
<organism evidence="3 4">
    <name type="scientific">Cladonia borealis</name>
    <dbReference type="NCBI Taxonomy" id="184061"/>
    <lineage>
        <taxon>Eukaryota</taxon>
        <taxon>Fungi</taxon>
        <taxon>Dikarya</taxon>
        <taxon>Ascomycota</taxon>
        <taxon>Pezizomycotina</taxon>
        <taxon>Lecanoromycetes</taxon>
        <taxon>OSLEUM clade</taxon>
        <taxon>Lecanoromycetidae</taxon>
        <taxon>Lecanorales</taxon>
        <taxon>Lecanorineae</taxon>
        <taxon>Cladoniaceae</taxon>
        <taxon>Cladonia</taxon>
    </lineage>
</organism>
<feature type="signal peptide" evidence="2">
    <location>
        <begin position="1"/>
        <end position="20"/>
    </location>
</feature>
<dbReference type="EMBL" id="JAFEKC020000009">
    <property type="protein sequence ID" value="KAK0512704.1"/>
    <property type="molecule type" value="Genomic_DNA"/>
</dbReference>
<keyword evidence="4" id="KW-1185">Reference proteome</keyword>
<evidence type="ECO:0000313" key="3">
    <source>
        <dbReference type="EMBL" id="KAK0512704.1"/>
    </source>
</evidence>
<feature type="transmembrane region" description="Helical" evidence="1">
    <location>
        <begin position="142"/>
        <end position="162"/>
    </location>
</feature>
<sequence length="376" mass="41765">MLQISLLLAAFIGYLAIALALPLENTINHAFVREASDRLDTYGISLTQNAVIRARDSYDTSHRTPTEGHVIYAAVGFISLIMVSSMLATRIRILTSGITNLRATNLIRVLTLLIYILAMGFIVSAGLLITGWDFVTEGLCRAAIDLCLVFYVGDKVILYLFLVERTHQIRGPSCPRHQDPTFYLSVAIVLGGFGIIAVFAFLYPVTSLSKIDGKCRIGLPLKVTLPLLVYDILINIGLTAFFCFIGHQYLRGRTFKQMMTVFSAALPFTHSKKLDTQENLLMFMMIKGTLGALAIIMPTVANLAILFKLNGHEQGWLCFTVCTIDITWSTVIIHWLTSTPPDLENRPVIHASSSYYSSDTISRVPPSRQGQYVEMM</sequence>
<feature type="transmembrane region" description="Helical" evidence="1">
    <location>
        <begin position="182"/>
        <end position="203"/>
    </location>
</feature>
<feature type="transmembrane region" description="Helical" evidence="1">
    <location>
        <begin position="70"/>
        <end position="88"/>
    </location>
</feature>
<evidence type="ECO:0000313" key="4">
    <source>
        <dbReference type="Proteomes" id="UP001166286"/>
    </source>
</evidence>
<dbReference type="Proteomes" id="UP001166286">
    <property type="component" value="Unassembled WGS sequence"/>
</dbReference>
<keyword evidence="1" id="KW-0472">Membrane</keyword>
<accession>A0AA39R314</accession>
<keyword evidence="1" id="KW-0812">Transmembrane</keyword>
<keyword evidence="2" id="KW-0732">Signal</keyword>
<feature type="transmembrane region" description="Helical" evidence="1">
    <location>
        <begin position="223"/>
        <end position="250"/>
    </location>
</feature>
<reference evidence="3" key="1">
    <citation type="submission" date="2023-03" db="EMBL/GenBank/DDBJ databases">
        <title>Complete genome of Cladonia borealis.</title>
        <authorList>
            <person name="Park H."/>
        </authorList>
    </citation>
    <scope>NUCLEOTIDE SEQUENCE</scope>
    <source>
        <strain evidence="3">ANT050790</strain>
    </source>
</reference>
<evidence type="ECO:0000256" key="2">
    <source>
        <dbReference type="SAM" id="SignalP"/>
    </source>
</evidence>
<comment type="caution">
    <text evidence="3">The sequence shown here is derived from an EMBL/GenBank/DDBJ whole genome shotgun (WGS) entry which is preliminary data.</text>
</comment>
<name>A0AA39R314_9LECA</name>
<evidence type="ECO:0000256" key="1">
    <source>
        <dbReference type="SAM" id="Phobius"/>
    </source>
</evidence>
<gene>
    <name evidence="3" type="ORF">JMJ35_004721</name>
</gene>